<dbReference type="OrthoDB" id="1689420at2759"/>
<organism evidence="1 2">
    <name type="scientific">Mucuna pruriens</name>
    <name type="common">Velvet bean</name>
    <name type="synonym">Dolichos pruriens</name>
    <dbReference type="NCBI Taxonomy" id="157652"/>
    <lineage>
        <taxon>Eukaryota</taxon>
        <taxon>Viridiplantae</taxon>
        <taxon>Streptophyta</taxon>
        <taxon>Embryophyta</taxon>
        <taxon>Tracheophyta</taxon>
        <taxon>Spermatophyta</taxon>
        <taxon>Magnoliopsida</taxon>
        <taxon>eudicotyledons</taxon>
        <taxon>Gunneridae</taxon>
        <taxon>Pentapetalae</taxon>
        <taxon>rosids</taxon>
        <taxon>fabids</taxon>
        <taxon>Fabales</taxon>
        <taxon>Fabaceae</taxon>
        <taxon>Papilionoideae</taxon>
        <taxon>50 kb inversion clade</taxon>
        <taxon>NPAAA clade</taxon>
        <taxon>indigoferoid/millettioid clade</taxon>
        <taxon>Phaseoleae</taxon>
        <taxon>Mucuna</taxon>
    </lineage>
</organism>
<dbReference type="EMBL" id="QJKJ01010703">
    <property type="protein sequence ID" value="RDX72948.1"/>
    <property type="molecule type" value="Genomic_DNA"/>
</dbReference>
<name>A0A371F3T6_MUCPR</name>
<comment type="caution">
    <text evidence="1">The sequence shown here is derived from an EMBL/GenBank/DDBJ whole genome shotgun (WGS) entry which is preliminary data.</text>
</comment>
<dbReference type="AlphaFoldDB" id="A0A371F3T6"/>
<evidence type="ECO:0008006" key="3">
    <source>
        <dbReference type="Google" id="ProtNLM"/>
    </source>
</evidence>
<reference evidence="1" key="1">
    <citation type="submission" date="2018-05" db="EMBL/GenBank/DDBJ databases">
        <title>Draft genome of Mucuna pruriens seed.</title>
        <authorList>
            <person name="Nnadi N.E."/>
            <person name="Vos R."/>
            <person name="Hasami M.H."/>
            <person name="Devisetty U.K."/>
            <person name="Aguiy J.C."/>
        </authorList>
    </citation>
    <scope>NUCLEOTIDE SEQUENCE [LARGE SCALE GENOMIC DNA]</scope>
    <source>
        <strain evidence="1">JCA_2017</strain>
    </source>
</reference>
<sequence length="138" mass="16300">MQTLIQNWIDPGISRPTPLRQDNPLYELEPMENNNRTLKELATLDFLYHPWCIQYLQLEPAQSYELKLGLIHLLPKFHGLAGEDPHKHLKEFYVSVMFNTWGDMKRSFKKFFPVSKTTTIRKEICGIQKHSGETLHKY</sequence>
<feature type="non-terminal residue" evidence="1">
    <location>
        <position position="1"/>
    </location>
</feature>
<accession>A0A371F3T6</accession>
<evidence type="ECO:0000313" key="2">
    <source>
        <dbReference type="Proteomes" id="UP000257109"/>
    </source>
</evidence>
<proteinExistence type="predicted"/>
<keyword evidence="2" id="KW-1185">Reference proteome</keyword>
<dbReference type="Proteomes" id="UP000257109">
    <property type="component" value="Unassembled WGS sequence"/>
</dbReference>
<gene>
    <name evidence="1" type="ORF">CR513_47503</name>
</gene>
<protein>
    <recommendedName>
        <fullName evidence="3">Retrotransposon gag domain-containing protein</fullName>
    </recommendedName>
</protein>
<evidence type="ECO:0000313" key="1">
    <source>
        <dbReference type="EMBL" id="RDX72948.1"/>
    </source>
</evidence>